<dbReference type="RefSeq" id="WP_091545223.1">
    <property type="nucleotide sequence ID" value="NZ_FMUS01000021.1"/>
</dbReference>
<dbReference type="EMBL" id="FMUS01000021">
    <property type="protein sequence ID" value="SCY90830.1"/>
    <property type="molecule type" value="Genomic_DNA"/>
</dbReference>
<dbReference type="GO" id="GO:0003677">
    <property type="term" value="F:DNA binding"/>
    <property type="evidence" value="ECO:0007669"/>
    <property type="project" value="UniProtKB-KW"/>
</dbReference>
<dbReference type="SMART" id="SM00347">
    <property type="entry name" value="HTH_MARR"/>
    <property type="match status" value="1"/>
</dbReference>
<evidence type="ECO:0000313" key="3">
    <source>
        <dbReference type="Proteomes" id="UP000198636"/>
    </source>
</evidence>
<dbReference type="InterPro" id="IPR036390">
    <property type="entry name" value="WH_DNA-bd_sf"/>
</dbReference>
<gene>
    <name evidence="2" type="ORF">SAMN03080606_02991</name>
</gene>
<organism evidence="2 3">
    <name type="scientific">Alkaliphilus peptidifermentans DSM 18978</name>
    <dbReference type="NCBI Taxonomy" id="1120976"/>
    <lineage>
        <taxon>Bacteria</taxon>
        <taxon>Bacillati</taxon>
        <taxon>Bacillota</taxon>
        <taxon>Clostridia</taxon>
        <taxon>Peptostreptococcales</taxon>
        <taxon>Natronincolaceae</taxon>
        <taxon>Alkaliphilus</taxon>
    </lineage>
</organism>
<dbReference type="AlphaFoldDB" id="A0A1G5JSJ0"/>
<accession>A0A1G5JSJ0</accession>
<dbReference type="PROSITE" id="PS50995">
    <property type="entry name" value="HTH_MARR_2"/>
    <property type="match status" value="1"/>
</dbReference>
<evidence type="ECO:0000259" key="1">
    <source>
        <dbReference type="PROSITE" id="PS50995"/>
    </source>
</evidence>
<evidence type="ECO:0000313" key="2">
    <source>
        <dbReference type="EMBL" id="SCY90830.1"/>
    </source>
</evidence>
<feature type="domain" description="HTH marR-type" evidence="1">
    <location>
        <begin position="9"/>
        <end position="143"/>
    </location>
</feature>
<name>A0A1G5JSJ0_9FIRM</name>
<keyword evidence="2" id="KW-0238">DNA-binding</keyword>
<dbReference type="GO" id="GO:0003700">
    <property type="term" value="F:DNA-binding transcription factor activity"/>
    <property type="evidence" value="ECO:0007669"/>
    <property type="project" value="InterPro"/>
</dbReference>
<dbReference type="PANTHER" id="PTHR33164">
    <property type="entry name" value="TRANSCRIPTIONAL REGULATOR, MARR FAMILY"/>
    <property type="match status" value="1"/>
</dbReference>
<dbReference type="SUPFAM" id="SSF46785">
    <property type="entry name" value="Winged helix' DNA-binding domain"/>
    <property type="match status" value="1"/>
</dbReference>
<dbReference type="InterPro" id="IPR000835">
    <property type="entry name" value="HTH_MarR-typ"/>
</dbReference>
<dbReference type="Proteomes" id="UP000198636">
    <property type="component" value="Unassembled WGS sequence"/>
</dbReference>
<protein>
    <submittedName>
        <fullName evidence="2">DNA-binding transcriptional regulator, MarR family</fullName>
    </submittedName>
</protein>
<dbReference type="Gene3D" id="1.10.10.10">
    <property type="entry name" value="Winged helix-like DNA-binding domain superfamily/Winged helix DNA-binding domain"/>
    <property type="match status" value="1"/>
</dbReference>
<dbReference type="OrthoDB" id="1755545at2"/>
<proteinExistence type="predicted"/>
<keyword evidence="3" id="KW-1185">Reference proteome</keyword>
<reference evidence="2 3" key="1">
    <citation type="submission" date="2016-10" db="EMBL/GenBank/DDBJ databases">
        <authorList>
            <person name="de Groot N.N."/>
        </authorList>
    </citation>
    <scope>NUCLEOTIDE SEQUENCE [LARGE SCALE GENOMIC DNA]</scope>
    <source>
        <strain evidence="2 3">DSM 18978</strain>
    </source>
</reference>
<dbReference type="STRING" id="1120976.SAMN03080606_02991"/>
<sequence length="149" mass="17454">MSGIDLHKQKHIFGSIFVLANKFQAVIDREFAVFDITTKQWLLTAVIEEFFDAPPTIKEVSHIMGSSHQNVKQIALKLEKKGFLELNKDKDDRRATRLRLTDKNYEFWKEHQVNSTAFLQELFKDCDEEELNGMYKGVLKLAMKLEEFE</sequence>
<dbReference type="InterPro" id="IPR039422">
    <property type="entry name" value="MarR/SlyA-like"/>
</dbReference>
<dbReference type="PANTHER" id="PTHR33164:SF58">
    <property type="entry name" value="DNA-BINDING TRANSCRIPTIONAL REPRESSOR SCOC"/>
    <property type="match status" value="1"/>
</dbReference>
<dbReference type="InterPro" id="IPR036388">
    <property type="entry name" value="WH-like_DNA-bd_sf"/>
</dbReference>
<dbReference type="GO" id="GO:0006950">
    <property type="term" value="P:response to stress"/>
    <property type="evidence" value="ECO:0007669"/>
    <property type="project" value="TreeGrafter"/>
</dbReference>